<dbReference type="InterPro" id="IPR030677">
    <property type="entry name" value="Nnr"/>
</dbReference>
<comment type="cofactor">
    <cofactor evidence="17">
        <name>Mg(2+)</name>
        <dbReference type="ChEBI" id="CHEBI:18420"/>
    </cofactor>
</comment>
<accession>A0A132ELW7</accession>
<comment type="function">
    <text evidence="17">Catalyzes the dehydration of the S-form of NAD(P)HX at the expense of ADP, which is converted to AMP. Together with NAD(P)HX epimerase, which catalyzes the epimerization of the S- and R-forms, the enzyme allows the repair of both epimers of NAD(P)HX, a damaged form of NAD(P)H that is a result of enzymatic or heat-dependent hydration.</text>
</comment>
<keyword evidence="9 18" id="KW-0630">Potassium</keyword>
<comment type="similarity">
    <text evidence="18">Belongs to the NnrE/AIBP family.</text>
</comment>
<comment type="catalytic activity">
    <reaction evidence="1 18 19">
        <text>(6R)-NADHX = (6S)-NADHX</text>
        <dbReference type="Rhea" id="RHEA:32215"/>
        <dbReference type="ChEBI" id="CHEBI:64074"/>
        <dbReference type="ChEBI" id="CHEBI:64075"/>
        <dbReference type="EC" id="5.1.99.6"/>
    </reaction>
</comment>
<comment type="catalytic activity">
    <reaction evidence="2 18 19">
        <text>(6R)-NADPHX = (6S)-NADPHX</text>
        <dbReference type="Rhea" id="RHEA:32227"/>
        <dbReference type="ChEBI" id="CHEBI:64076"/>
        <dbReference type="ChEBI" id="CHEBI:64077"/>
        <dbReference type="EC" id="5.1.99.6"/>
    </reaction>
</comment>
<feature type="binding site" evidence="18">
    <location>
        <begin position="68"/>
        <end position="72"/>
    </location>
    <ligand>
        <name>(6S)-NADPHX</name>
        <dbReference type="ChEBI" id="CHEBI:64076"/>
    </ligand>
</feature>
<dbReference type="RefSeq" id="WP_060239592.1">
    <property type="nucleotide sequence ID" value="NZ_LPJR01000003.1"/>
</dbReference>
<reference evidence="22 23" key="1">
    <citation type="submission" date="2015-11" db="EMBL/GenBank/DDBJ databases">
        <title>Expanding the genomic diversity of Burkholderia species for the development of highly accurate diagnostics.</title>
        <authorList>
            <person name="Sahl J."/>
            <person name="Keim P."/>
            <person name="Wagner D."/>
        </authorList>
    </citation>
    <scope>NUCLEOTIDE SEQUENCE [LARGE SCALE GENOMIC DNA]</scope>
    <source>
        <strain evidence="22 23">MSMB368WGS</strain>
    </source>
</reference>
<evidence type="ECO:0000256" key="6">
    <source>
        <dbReference type="ARBA" id="ARBA00022741"/>
    </source>
</evidence>
<evidence type="ECO:0000256" key="8">
    <source>
        <dbReference type="ARBA" id="ARBA00022857"/>
    </source>
</evidence>
<evidence type="ECO:0000256" key="7">
    <source>
        <dbReference type="ARBA" id="ARBA00022840"/>
    </source>
</evidence>
<dbReference type="SUPFAM" id="SSF53613">
    <property type="entry name" value="Ribokinase-like"/>
    <property type="match status" value="1"/>
</dbReference>
<feature type="binding site" evidence="18">
    <location>
        <begin position="134"/>
        <end position="140"/>
    </location>
    <ligand>
        <name>(6S)-NADPHX</name>
        <dbReference type="ChEBI" id="CHEBI:64076"/>
    </ligand>
</feature>
<dbReference type="Gene3D" id="3.40.50.10260">
    <property type="entry name" value="YjeF N-terminal domain"/>
    <property type="match status" value="1"/>
</dbReference>
<evidence type="ECO:0000259" key="20">
    <source>
        <dbReference type="PROSITE" id="PS51383"/>
    </source>
</evidence>
<comment type="catalytic activity">
    <reaction evidence="15 17 19">
        <text>(6S)-NADHX + ADP = AMP + phosphate + NADH + H(+)</text>
        <dbReference type="Rhea" id="RHEA:32223"/>
        <dbReference type="ChEBI" id="CHEBI:15378"/>
        <dbReference type="ChEBI" id="CHEBI:43474"/>
        <dbReference type="ChEBI" id="CHEBI:57945"/>
        <dbReference type="ChEBI" id="CHEBI:64074"/>
        <dbReference type="ChEBI" id="CHEBI:456215"/>
        <dbReference type="ChEBI" id="CHEBI:456216"/>
        <dbReference type="EC" id="4.2.1.136"/>
    </reaction>
</comment>
<evidence type="ECO:0000256" key="19">
    <source>
        <dbReference type="PIRNR" id="PIRNR017184"/>
    </source>
</evidence>
<evidence type="ECO:0000256" key="9">
    <source>
        <dbReference type="ARBA" id="ARBA00022958"/>
    </source>
</evidence>
<dbReference type="GO" id="GO:0052856">
    <property type="term" value="F:NAD(P)HX epimerase activity"/>
    <property type="evidence" value="ECO:0007669"/>
    <property type="project" value="UniProtKB-UniRule"/>
</dbReference>
<sequence>MTAALLSPDSDPIALLRVAELRAAERDAAATLPPHTLMGRAGDAAARWLSARVAHDERPVWFAVGPGNNGGDALVAAARLQQLGVATQAWMPVPVKPDDAQWALGIARAAGVPLSADPPASLDDYAWVVDGLFGIGLGRALDGVFAEQAARIAAHARRGGRVLALDVPSGLDSDTGQIVGAGAAVAATHTLSFIGAKPGLYMGEGRDLAGTIEIASLEVAPPAAPAVVLNAPARFAAALPARAAASHKGTFGSIAVLGGDTGMCGAPILAARAALFAGAGKVHVGFLGAGAPPYDPPFPELMLHPADRLDLGAMTAIAAGCGLGTRDAAATLVRDALTHDAATLLDADALNLVAAHADLAAAVAARGARGHACVLTPHPLEAARLLGSDTASVQRDRLAAAQALAARYAAIVVLKGSGTVIAAPDGRLTVNPTGNAALATGGTGDVLGGLIGALLAQRVAPYEAALAGVYLHGLAADTLSANGAGPAGLAAGELAPMVRTLLNRLFYPSPRADT</sequence>
<protein>
    <recommendedName>
        <fullName evidence="19">Bifunctional NAD(P)H-hydrate repair enzyme</fullName>
    </recommendedName>
    <alternativeName>
        <fullName evidence="19">Nicotinamide nucleotide repair protein</fullName>
    </alternativeName>
    <domain>
        <recommendedName>
            <fullName evidence="19">ADP-dependent (S)-NAD(P)H-hydrate dehydratase</fullName>
            <ecNumber evidence="19">4.2.1.136</ecNumber>
        </recommendedName>
        <alternativeName>
            <fullName evidence="19">ADP-dependent NAD(P)HX dehydratase</fullName>
        </alternativeName>
    </domain>
    <domain>
        <recommendedName>
            <fullName evidence="19">NAD(P)H-hydrate epimerase</fullName>
            <ecNumber evidence="19">5.1.99.6</ecNumber>
        </recommendedName>
    </domain>
</protein>
<dbReference type="NCBIfam" id="TIGR00196">
    <property type="entry name" value="yjeF_cterm"/>
    <property type="match status" value="1"/>
</dbReference>
<feature type="binding site" evidence="17">
    <location>
        <position position="266"/>
    </location>
    <ligand>
        <name>(6S)-NADPHX</name>
        <dbReference type="ChEBI" id="CHEBI:64076"/>
    </ligand>
</feature>
<feature type="binding site" evidence="17">
    <location>
        <begin position="415"/>
        <end position="419"/>
    </location>
    <ligand>
        <name>AMP</name>
        <dbReference type="ChEBI" id="CHEBI:456215"/>
    </ligand>
</feature>
<feature type="binding site" evidence="18">
    <location>
        <position position="130"/>
    </location>
    <ligand>
        <name>K(+)</name>
        <dbReference type="ChEBI" id="CHEBI:29103"/>
    </ligand>
</feature>
<keyword evidence="12 17" id="KW-0456">Lyase</keyword>
<dbReference type="Pfam" id="PF03853">
    <property type="entry name" value="YjeF_N"/>
    <property type="match status" value="1"/>
</dbReference>
<evidence type="ECO:0000256" key="16">
    <source>
        <dbReference type="ARBA" id="ARBA00049209"/>
    </source>
</evidence>
<evidence type="ECO:0000256" key="11">
    <source>
        <dbReference type="ARBA" id="ARBA00023235"/>
    </source>
</evidence>
<dbReference type="EC" id="4.2.1.136" evidence="19"/>
<dbReference type="Pfam" id="PF01256">
    <property type="entry name" value="Carb_kinase"/>
    <property type="match status" value="1"/>
</dbReference>
<comment type="cofactor">
    <cofactor evidence="18 19">
        <name>K(+)</name>
        <dbReference type="ChEBI" id="CHEBI:29103"/>
    </cofactor>
    <text evidence="18 19">Binds 1 potassium ion per subunit.</text>
</comment>
<dbReference type="InterPro" id="IPR000631">
    <property type="entry name" value="CARKD"/>
</dbReference>
<keyword evidence="11 18" id="KW-0413">Isomerase</keyword>
<evidence type="ECO:0000256" key="13">
    <source>
        <dbReference type="ARBA" id="ARBA00023268"/>
    </source>
</evidence>
<evidence type="ECO:0000256" key="18">
    <source>
        <dbReference type="HAMAP-Rule" id="MF_01966"/>
    </source>
</evidence>
<dbReference type="HAMAP" id="MF_01966">
    <property type="entry name" value="NADHX_epimerase"/>
    <property type="match status" value="1"/>
</dbReference>
<evidence type="ECO:0000256" key="10">
    <source>
        <dbReference type="ARBA" id="ARBA00023027"/>
    </source>
</evidence>
<dbReference type="InterPro" id="IPR004443">
    <property type="entry name" value="YjeF_N_dom"/>
</dbReference>
<dbReference type="PROSITE" id="PS51383">
    <property type="entry name" value="YJEF_C_3"/>
    <property type="match status" value="1"/>
</dbReference>
<evidence type="ECO:0000256" key="1">
    <source>
        <dbReference type="ARBA" id="ARBA00000013"/>
    </source>
</evidence>
<dbReference type="Proteomes" id="UP000062912">
    <property type="component" value="Unassembled WGS sequence"/>
</dbReference>
<comment type="function">
    <text evidence="18">Catalyzes the epimerization of the S- and R-forms of NAD(P)HX, a damaged form of NAD(P)H that is a result of enzymatic or heat-dependent hydration. This is a prerequisite for the S-specific NAD(P)H-hydrate dehydratase to allow the repair of both epimers of NAD(P)HX.</text>
</comment>
<feature type="binding site" evidence="18">
    <location>
        <position position="166"/>
    </location>
    <ligand>
        <name>(6S)-NADPHX</name>
        <dbReference type="ChEBI" id="CHEBI:64076"/>
    </ligand>
</feature>
<evidence type="ECO:0000256" key="14">
    <source>
        <dbReference type="ARBA" id="ARBA00025153"/>
    </source>
</evidence>
<evidence type="ECO:0000259" key="21">
    <source>
        <dbReference type="PROSITE" id="PS51385"/>
    </source>
</evidence>
<comment type="function">
    <text evidence="14 19">Bifunctional enzyme that catalyzes the epimerization of the S- and R-forms of NAD(P)HX and the dehydration of the S-form of NAD(P)HX at the expense of ADP, which is converted to AMP. This allows the repair of both epimers of NAD(P)HX, a damaged form of NAD(P)H that is a result of enzymatic or heat-dependent hydration.</text>
</comment>
<evidence type="ECO:0000256" key="4">
    <source>
        <dbReference type="ARBA" id="ARBA00009524"/>
    </source>
</evidence>
<dbReference type="GO" id="GO:0005524">
    <property type="term" value="F:ATP binding"/>
    <property type="evidence" value="ECO:0007669"/>
    <property type="project" value="UniProtKB-UniRule"/>
</dbReference>
<dbReference type="PANTHER" id="PTHR12592">
    <property type="entry name" value="ATP-DEPENDENT (S)-NAD(P)H-HYDRATE DEHYDRATASE FAMILY MEMBER"/>
    <property type="match status" value="1"/>
</dbReference>
<comment type="caution">
    <text evidence="18">Lacks conserved residue(s) required for the propagation of feature annotation.</text>
</comment>
<dbReference type="EMBL" id="LPJR01000003">
    <property type="protein sequence ID" value="KWF37026.1"/>
    <property type="molecule type" value="Genomic_DNA"/>
</dbReference>
<comment type="catalytic activity">
    <reaction evidence="16 17 19">
        <text>(6S)-NADPHX + ADP = AMP + phosphate + NADPH + H(+)</text>
        <dbReference type="Rhea" id="RHEA:32235"/>
        <dbReference type="ChEBI" id="CHEBI:15378"/>
        <dbReference type="ChEBI" id="CHEBI:43474"/>
        <dbReference type="ChEBI" id="CHEBI:57783"/>
        <dbReference type="ChEBI" id="CHEBI:64076"/>
        <dbReference type="ChEBI" id="CHEBI:456215"/>
        <dbReference type="ChEBI" id="CHEBI:456216"/>
        <dbReference type="EC" id="4.2.1.136"/>
    </reaction>
</comment>
<dbReference type="GO" id="GO:0052855">
    <property type="term" value="F:ADP-dependent NAD(P)H-hydrate dehydratase activity"/>
    <property type="evidence" value="ECO:0007669"/>
    <property type="project" value="UniProtKB-UniRule"/>
</dbReference>
<comment type="caution">
    <text evidence="22">The sequence shown here is derived from an EMBL/GenBank/DDBJ whole genome shotgun (WGS) entry which is preliminary data.</text>
</comment>
<feature type="binding site" evidence="17">
    <location>
        <position position="445"/>
    </location>
    <ligand>
        <name>(6S)-NADPHX</name>
        <dbReference type="ChEBI" id="CHEBI:64076"/>
    </ligand>
</feature>
<keyword evidence="5 18" id="KW-0479">Metal-binding</keyword>
<dbReference type="PIRSF" id="PIRSF017184">
    <property type="entry name" value="Nnr"/>
    <property type="match status" value="1"/>
</dbReference>
<dbReference type="PANTHER" id="PTHR12592:SF0">
    <property type="entry name" value="ATP-DEPENDENT (S)-NAD(P)H-HYDRATE DEHYDRATASE"/>
    <property type="match status" value="1"/>
</dbReference>
<dbReference type="AlphaFoldDB" id="A0A132ELW7"/>
<comment type="similarity">
    <text evidence="17">Belongs to the NnrD/CARKD family.</text>
</comment>
<feature type="domain" description="YjeF C-terminal" evidence="20">
    <location>
        <begin position="231"/>
        <end position="505"/>
    </location>
</feature>
<dbReference type="PROSITE" id="PS51385">
    <property type="entry name" value="YJEF_N"/>
    <property type="match status" value="1"/>
</dbReference>
<evidence type="ECO:0000256" key="2">
    <source>
        <dbReference type="ARBA" id="ARBA00000909"/>
    </source>
</evidence>
<feature type="binding site" evidence="17">
    <location>
        <position position="322"/>
    </location>
    <ligand>
        <name>(6S)-NADPHX</name>
        <dbReference type="ChEBI" id="CHEBI:64076"/>
    </ligand>
</feature>
<evidence type="ECO:0000256" key="15">
    <source>
        <dbReference type="ARBA" id="ARBA00048238"/>
    </source>
</evidence>
<keyword evidence="7 17" id="KW-0067">ATP-binding</keyword>
<dbReference type="HAMAP" id="MF_01965">
    <property type="entry name" value="NADHX_dehydratase"/>
    <property type="match status" value="1"/>
</dbReference>
<dbReference type="EC" id="5.1.99.6" evidence="19"/>
<dbReference type="InterPro" id="IPR036652">
    <property type="entry name" value="YjeF_N_dom_sf"/>
</dbReference>
<dbReference type="InterPro" id="IPR029056">
    <property type="entry name" value="Ribokinase-like"/>
</dbReference>
<dbReference type="CDD" id="cd01171">
    <property type="entry name" value="YXKO-related"/>
    <property type="match status" value="1"/>
</dbReference>
<comment type="similarity">
    <text evidence="4 19">In the C-terminal section; belongs to the NnrD/CARKD family.</text>
</comment>
<keyword evidence="6 17" id="KW-0547">Nucleotide-binding</keyword>
<evidence type="ECO:0000256" key="5">
    <source>
        <dbReference type="ARBA" id="ARBA00022723"/>
    </source>
</evidence>
<comment type="similarity">
    <text evidence="3 19">In the N-terminal section; belongs to the NnrE/AIBP family.</text>
</comment>
<keyword evidence="13" id="KW-0511">Multifunctional enzyme</keyword>
<dbReference type="OrthoDB" id="9806925at2"/>
<evidence type="ECO:0000256" key="17">
    <source>
        <dbReference type="HAMAP-Rule" id="MF_01965"/>
    </source>
</evidence>
<dbReference type="Gene3D" id="3.40.1190.20">
    <property type="match status" value="1"/>
</dbReference>
<gene>
    <name evidence="17" type="primary">nnrD</name>
    <name evidence="18" type="synonym">nnrE</name>
    <name evidence="22" type="ORF">WT56_07080</name>
</gene>
<comment type="subunit">
    <text evidence="17">Homotetramer.</text>
</comment>
<proteinExistence type="inferred from homology"/>
<evidence type="ECO:0000313" key="23">
    <source>
        <dbReference type="Proteomes" id="UP000062912"/>
    </source>
</evidence>
<evidence type="ECO:0000313" key="22">
    <source>
        <dbReference type="EMBL" id="KWF37026.1"/>
    </source>
</evidence>
<feature type="binding site" evidence="17">
    <location>
        <position position="378"/>
    </location>
    <ligand>
        <name>(6S)-NADPHX</name>
        <dbReference type="ChEBI" id="CHEBI:64076"/>
    </ligand>
</feature>
<feature type="domain" description="YjeF N-terminal" evidence="21">
    <location>
        <begin position="21"/>
        <end position="225"/>
    </location>
</feature>
<organism evidence="22 23">
    <name type="scientific">Burkholderia pseudomultivorans</name>
    <dbReference type="NCBI Taxonomy" id="1207504"/>
    <lineage>
        <taxon>Bacteria</taxon>
        <taxon>Pseudomonadati</taxon>
        <taxon>Pseudomonadota</taxon>
        <taxon>Betaproteobacteria</taxon>
        <taxon>Burkholderiales</taxon>
        <taxon>Burkholderiaceae</taxon>
        <taxon>Burkholderia</taxon>
        <taxon>Burkholderia cepacia complex</taxon>
    </lineage>
</organism>
<name>A0A132ELW7_9BURK</name>
<keyword evidence="8 17" id="KW-0521">NADP</keyword>
<keyword evidence="10 17" id="KW-0520">NAD</keyword>
<feature type="binding site" evidence="18">
    <location>
        <position position="69"/>
    </location>
    <ligand>
        <name>K(+)</name>
        <dbReference type="ChEBI" id="CHEBI:29103"/>
    </ligand>
</feature>
<evidence type="ECO:0000256" key="3">
    <source>
        <dbReference type="ARBA" id="ARBA00006001"/>
    </source>
</evidence>
<dbReference type="GO" id="GO:0046496">
    <property type="term" value="P:nicotinamide nucleotide metabolic process"/>
    <property type="evidence" value="ECO:0007669"/>
    <property type="project" value="UniProtKB-UniRule"/>
</dbReference>
<feature type="binding site" evidence="17">
    <location>
        <position position="444"/>
    </location>
    <ligand>
        <name>AMP</name>
        <dbReference type="ChEBI" id="CHEBI:456215"/>
    </ligand>
</feature>
<feature type="binding site" evidence="18">
    <location>
        <position position="169"/>
    </location>
    <ligand>
        <name>K(+)</name>
        <dbReference type="ChEBI" id="CHEBI:29103"/>
    </ligand>
</feature>
<dbReference type="GO" id="GO:0046872">
    <property type="term" value="F:metal ion binding"/>
    <property type="evidence" value="ECO:0007669"/>
    <property type="project" value="UniProtKB-UniRule"/>
</dbReference>
<dbReference type="SUPFAM" id="SSF64153">
    <property type="entry name" value="YjeF N-terminal domain-like"/>
    <property type="match status" value="1"/>
</dbReference>
<evidence type="ECO:0000256" key="12">
    <source>
        <dbReference type="ARBA" id="ARBA00023239"/>
    </source>
</evidence>
<dbReference type="GO" id="GO:0110051">
    <property type="term" value="P:metabolite repair"/>
    <property type="evidence" value="ECO:0007669"/>
    <property type="project" value="TreeGrafter"/>
</dbReference>